<protein>
    <recommendedName>
        <fullName evidence="4">WD domain-containing protein, G-beta repeat-containing protein</fullName>
    </recommendedName>
</protein>
<dbReference type="Proteomes" id="UP000619788">
    <property type="component" value="Unassembled WGS sequence"/>
</dbReference>
<dbReference type="PROSITE" id="PS50082">
    <property type="entry name" value="WD_REPEATS_2"/>
    <property type="match status" value="2"/>
</dbReference>
<feature type="repeat" description="WD" evidence="1">
    <location>
        <begin position="40"/>
        <end position="71"/>
    </location>
</feature>
<evidence type="ECO:0000256" key="1">
    <source>
        <dbReference type="PROSITE-ProRule" id="PRU00221"/>
    </source>
</evidence>
<dbReference type="PANTHER" id="PTHR19879">
    <property type="entry name" value="TRANSCRIPTION INITIATION FACTOR TFIID"/>
    <property type="match status" value="1"/>
</dbReference>
<feature type="repeat" description="WD" evidence="1">
    <location>
        <begin position="5"/>
        <end position="38"/>
    </location>
</feature>
<sequence>MTDGTALAFHPAGQMLAVGYNDGTVRLWKVFTGEHAGVFSTGHGLGLNALAFHPGGQLLVSAGNDGTARLWRRQPARPAGRQVATCYTGRAQAGAPTPDRAAG</sequence>
<proteinExistence type="predicted"/>
<dbReference type="SMART" id="SM00320">
    <property type="entry name" value="WD40"/>
    <property type="match status" value="2"/>
</dbReference>
<organism evidence="2 3">
    <name type="scientific">Planobispora siamensis</name>
    <dbReference type="NCBI Taxonomy" id="936338"/>
    <lineage>
        <taxon>Bacteria</taxon>
        <taxon>Bacillati</taxon>
        <taxon>Actinomycetota</taxon>
        <taxon>Actinomycetes</taxon>
        <taxon>Streptosporangiales</taxon>
        <taxon>Streptosporangiaceae</taxon>
        <taxon>Planobispora</taxon>
    </lineage>
</organism>
<dbReference type="PANTHER" id="PTHR19879:SF9">
    <property type="entry name" value="TRANSCRIPTION INITIATION FACTOR TFIID SUBUNIT 5"/>
    <property type="match status" value="1"/>
</dbReference>
<dbReference type="InterPro" id="IPR011047">
    <property type="entry name" value="Quinoprotein_ADH-like_sf"/>
</dbReference>
<reference evidence="2 3" key="1">
    <citation type="submission" date="2021-01" db="EMBL/GenBank/DDBJ databases">
        <title>Whole genome shotgun sequence of Planobispora siamensis NBRC 107568.</title>
        <authorList>
            <person name="Komaki H."/>
            <person name="Tamura T."/>
        </authorList>
    </citation>
    <scope>NUCLEOTIDE SEQUENCE [LARGE SCALE GENOMIC DNA]</scope>
    <source>
        <strain evidence="2 3">NBRC 107568</strain>
    </source>
</reference>
<dbReference type="InterPro" id="IPR001680">
    <property type="entry name" value="WD40_rpt"/>
</dbReference>
<evidence type="ECO:0000313" key="3">
    <source>
        <dbReference type="Proteomes" id="UP000619788"/>
    </source>
</evidence>
<keyword evidence="1" id="KW-0853">WD repeat</keyword>
<evidence type="ECO:0000313" key="2">
    <source>
        <dbReference type="EMBL" id="GIH97707.1"/>
    </source>
</evidence>
<dbReference type="PROSITE" id="PS50294">
    <property type="entry name" value="WD_REPEATS_REGION"/>
    <property type="match status" value="2"/>
</dbReference>
<dbReference type="Pfam" id="PF00400">
    <property type="entry name" value="WD40"/>
    <property type="match status" value="2"/>
</dbReference>
<dbReference type="RefSeq" id="WP_204069696.1">
    <property type="nucleotide sequence ID" value="NZ_BOOJ01000096.1"/>
</dbReference>
<comment type="caution">
    <text evidence="2">The sequence shown here is derived from an EMBL/GenBank/DDBJ whole genome shotgun (WGS) entry which is preliminary data.</text>
</comment>
<keyword evidence="3" id="KW-1185">Reference proteome</keyword>
<dbReference type="SUPFAM" id="SSF50998">
    <property type="entry name" value="Quinoprotein alcohol dehydrogenase-like"/>
    <property type="match status" value="1"/>
</dbReference>
<dbReference type="InterPro" id="IPR015943">
    <property type="entry name" value="WD40/YVTN_repeat-like_dom_sf"/>
</dbReference>
<dbReference type="AlphaFoldDB" id="A0A8J3SRT5"/>
<accession>A0A8J3SRT5</accession>
<evidence type="ECO:0008006" key="4">
    <source>
        <dbReference type="Google" id="ProtNLM"/>
    </source>
</evidence>
<name>A0A8J3SRT5_9ACTN</name>
<gene>
    <name evidence="2" type="ORF">Psi01_83370</name>
</gene>
<dbReference type="Gene3D" id="2.130.10.10">
    <property type="entry name" value="YVTN repeat-like/Quinoprotein amine dehydrogenase"/>
    <property type="match status" value="1"/>
</dbReference>
<dbReference type="EMBL" id="BOOJ01000096">
    <property type="protein sequence ID" value="GIH97707.1"/>
    <property type="molecule type" value="Genomic_DNA"/>
</dbReference>